<keyword evidence="3" id="KW-0813">Transport</keyword>
<keyword evidence="5" id="KW-0547">Nucleotide-binding</keyword>
<keyword evidence="6 10" id="KW-0067">ATP-binding</keyword>
<evidence type="ECO:0000256" key="3">
    <source>
        <dbReference type="ARBA" id="ARBA00022448"/>
    </source>
</evidence>
<evidence type="ECO:0000256" key="5">
    <source>
        <dbReference type="ARBA" id="ARBA00022741"/>
    </source>
</evidence>
<comment type="subcellular location">
    <subcellularLocation>
        <location evidence="1">Cell membrane</location>
        <topology evidence="1">Peripheral membrane protein</topology>
    </subcellularLocation>
</comment>
<dbReference type="PROSITE" id="PS50893">
    <property type="entry name" value="ABC_TRANSPORTER_2"/>
    <property type="match status" value="2"/>
</dbReference>
<dbReference type="PROSITE" id="PS00211">
    <property type="entry name" value="ABC_TRANSPORTER_1"/>
    <property type="match status" value="2"/>
</dbReference>
<evidence type="ECO:0000256" key="8">
    <source>
        <dbReference type="SAM" id="MobiDB-lite"/>
    </source>
</evidence>
<dbReference type="NCBIfam" id="NF008453">
    <property type="entry name" value="PRK11308.1"/>
    <property type="match status" value="2"/>
</dbReference>
<evidence type="ECO:0000256" key="6">
    <source>
        <dbReference type="ARBA" id="ARBA00022840"/>
    </source>
</evidence>
<dbReference type="Proteomes" id="UP000248783">
    <property type="component" value="Unassembled WGS sequence"/>
</dbReference>
<keyword evidence="11" id="KW-1185">Reference proteome</keyword>
<dbReference type="GO" id="GO:0005886">
    <property type="term" value="C:plasma membrane"/>
    <property type="evidence" value="ECO:0007669"/>
    <property type="project" value="UniProtKB-SubCell"/>
</dbReference>
<dbReference type="GO" id="GO:0015833">
    <property type="term" value="P:peptide transport"/>
    <property type="evidence" value="ECO:0007669"/>
    <property type="project" value="InterPro"/>
</dbReference>
<evidence type="ECO:0000313" key="10">
    <source>
        <dbReference type="EMBL" id="PZR55065.1"/>
    </source>
</evidence>
<feature type="domain" description="ABC transporter" evidence="9">
    <location>
        <begin position="19"/>
        <end position="268"/>
    </location>
</feature>
<name>A0A2W5X3S9_9MICO</name>
<evidence type="ECO:0000259" key="9">
    <source>
        <dbReference type="PROSITE" id="PS50893"/>
    </source>
</evidence>
<sequence>MTTDTTITEPATARSGAVLSFEDLQVTFGTEFGDVRAVKGISLQVHPGEVVALVGESGSGKSVTSMTALGLLPKNARVSGTVRVGDKDLSRLDARGLRTLRGNDVAMVFQEPMTALNPVLTIGDQLTEALQLHGIAYGKQASARAAELLAMVGIPEPERRLKQYPHELSGGQRQRVVIAMAISCDPKVIIADEPTTALDVTVQADILDLLRSLKDKLDTGILLITHNMGVVADMADRVAVMLKGDLVEEGTTEQVLNDPQHEYTKRLLAAVPHLGNGPGQFGSVAEVSAPARQEAPALDLQNLVIEYQRLGRPAFRAVDDVSFSVAQGEIVGLVGESGSGKSTIGKVALGLMPAVSGSVSILGHDLAKQGGRRLKELRRRIGVVFQDPAASLNPRFPIGDVIAEPMVVHKVGDEKARRERVYELLDAVELPRSAFNRYPHELSGGQRQRVSIARALVLDPELLVADEPTSALDVSVQASVLKMFTALQERYQFACLFVSHDLAVIDTLAHRVVVLQNGRIVEQGPREEVLRKPSEEYTRRLIAAAPVPEPGEQRRRREERHALLKELGEEVAELHVDAATPPSRAVPGAQGGNASRAGGVLGG</sequence>
<accession>A0A2W5X3S9</accession>
<gene>
    <name evidence="10" type="ORF">DNL40_01340</name>
</gene>
<dbReference type="InterPro" id="IPR027417">
    <property type="entry name" value="P-loop_NTPase"/>
</dbReference>
<dbReference type="Pfam" id="PF00005">
    <property type="entry name" value="ABC_tran"/>
    <property type="match status" value="2"/>
</dbReference>
<dbReference type="SUPFAM" id="SSF52540">
    <property type="entry name" value="P-loop containing nucleoside triphosphate hydrolases"/>
    <property type="match status" value="2"/>
</dbReference>
<dbReference type="InterPro" id="IPR003593">
    <property type="entry name" value="AAA+_ATPase"/>
</dbReference>
<evidence type="ECO:0000256" key="7">
    <source>
        <dbReference type="ARBA" id="ARBA00023136"/>
    </source>
</evidence>
<dbReference type="GO" id="GO:0016887">
    <property type="term" value="F:ATP hydrolysis activity"/>
    <property type="evidence" value="ECO:0007669"/>
    <property type="project" value="InterPro"/>
</dbReference>
<keyword evidence="7" id="KW-0472">Membrane</keyword>
<feature type="region of interest" description="Disordered" evidence="8">
    <location>
        <begin position="579"/>
        <end position="603"/>
    </location>
</feature>
<dbReference type="AlphaFoldDB" id="A0A2W5X3S9"/>
<evidence type="ECO:0000256" key="4">
    <source>
        <dbReference type="ARBA" id="ARBA00022475"/>
    </source>
</evidence>
<organism evidence="10 11">
    <name type="scientific">Xylanimonas oleitrophica</name>
    <dbReference type="NCBI Taxonomy" id="2607479"/>
    <lineage>
        <taxon>Bacteria</taxon>
        <taxon>Bacillati</taxon>
        <taxon>Actinomycetota</taxon>
        <taxon>Actinomycetes</taxon>
        <taxon>Micrococcales</taxon>
        <taxon>Promicromonosporaceae</taxon>
        <taxon>Xylanimonas</taxon>
    </lineage>
</organism>
<evidence type="ECO:0000313" key="11">
    <source>
        <dbReference type="Proteomes" id="UP000248783"/>
    </source>
</evidence>
<dbReference type="FunFam" id="3.40.50.300:FF:000016">
    <property type="entry name" value="Oligopeptide ABC transporter ATP-binding component"/>
    <property type="match status" value="1"/>
</dbReference>
<dbReference type="InterPro" id="IPR013563">
    <property type="entry name" value="Oligopep_ABC_C"/>
</dbReference>
<dbReference type="GO" id="GO:0005524">
    <property type="term" value="F:ATP binding"/>
    <property type="evidence" value="ECO:0007669"/>
    <property type="project" value="UniProtKB-KW"/>
</dbReference>
<dbReference type="Gene3D" id="3.40.50.300">
    <property type="entry name" value="P-loop containing nucleotide triphosphate hydrolases"/>
    <property type="match status" value="2"/>
</dbReference>
<comment type="similarity">
    <text evidence="2">Belongs to the ABC transporter superfamily.</text>
</comment>
<proteinExistence type="inferred from homology"/>
<dbReference type="InterPro" id="IPR003439">
    <property type="entry name" value="ABC_transporter-like_ATP-bd"/>
</dbReference>
<dbReference type="SMART" id="SM00382">
    <property type="entry name" value="AAA"/>
    <property type="match status" value="2"/>
</dbReference>
<dbReference type="CDD" id="cd03257">
    <property type="entry name" value="ABC_NikE_OppD_transporters"/>
    <property type="match status" value="2"/>
</dbReference>
<dbReference type="NCBIfam" id="NF007739">
    <property type="entry name" value="PRK10419.1"/>
    <property type="match status" value="2"/>
</dbReference>
<reference evidence="10 11" key="1">
    <citation type="submission" date="2018-06" db="EMBL/GenBank/DDBJ databases">
        <title>Whole genome sequencing of a novel hydrocarbon degrading bacterial strain, PW21 isolated from oil contaminated produced water sample.</title>
        <authorList>
            <person name="Nagkirti P."/>
            <person name="Shaikh A."/>
            <person name="Gowdaman V."/>
            <person name="Engineer A.E."/>
            <person name="Dagar S."/>
            <person name="Dhakephalkar P.K."/>
        </authorList>
    </citation>
    <scope>NUCLEOTIDE SEQUENCE [LARGE SCALE GENOMIC DNA]</scope>
    <source>
        <strain evidence="10 11">PW21</strain>
    </source>
</reference>
<evidence type="ECO:0000256" key="1">
    <source>
        <dbReference type="ARBA" id="ARBA00004202"/>
    </source>
</evidence>
<feature type="domain" description="ABC transporter" evidence="9">
    <location>
        <begin position="298"/>
        <end position="542"/>
    </location>
</feature>
<dbReference type="PANTHER" id="PTHR43297:SF2">
    <property type="entry name" value="DIPEPTIDE TRANSPORT ATP-BINDING PROTEIN DPPD"/>
    <property type="match status" value="1"/>
</dbReference>
<dbReference type="RefSeq" id="WP_111249429.1">
    <property type="nucleotide sequence ID" value="NZ_QKWH01000001.1"/>
</dbReference>
<dbReference type="EMBL" id="QKWH01000001">
    <property type="protein sequence ID" value="PZR55065.1"/>
    <property type="molecule type" value="Genomic_DNA"/>
</dbReference>
<dbReference type="Pfam" id="PF08352">
    <property type="entry name" value="oligo_HPY"/>
    <property type="match status" value="2"/>
</dbReference>
<dbReference type="PANTHER" id="PTHR43297">
    <property type="entry name" value="OLIGOPEPTIDE TRANSPORT ATP-BINDING PROTEIN APPD"/>
    <property type="match status" value="1"/>
</dbReference>
<dbReference type="InterPro" id="IPR050388">
    <property type="entry name" value="ABC_Ni/Peptide_Import"/>
</dbReference>
<dbReference type="InterPro" id="IPR017871">
    <property type="entry name" value="ABC_transporter-like_CS"/>
</dbReference>
<protein>
    <submittedName>
        <fullName evidence="10">Glutathione ABC transporter ATP-binding protein</fullName>
    </submittedName>
</protein>
<evidence type="ECO:0000256" key="2">
    <source>
        <dbReference type="ARBA" id="ARBA00005417"/>
    </source>
</evidence>
<keyword evidence="4" id="KW-1003">Cell membrane</keyword>
<comment type="caution">
    <text evidence="10">The sequence shown here is derived from an EMBL/GenBank/DDBJ whole genome shotgun (WGS) entry which is preliminary data.</text>
</comment>